<keyword evidence="3" id="KW-0804">Transcription</keyword>
<protein>
    <submittedName>
        <fullName evidence="5">LuxR family transcriptional regulator</fullName>
    </submittedName>
</protein>
<feature type="domain" description="HTH luxR-type" evidence="4">
    <location>
        <begin position="572"/>
        <end position="637"/>
    </location>
</feature>
<dbReference type="InterPro" id="IPR036388">
    <property type="entry name" value="WH-like_DNA-bd_sf"/>
</dbReference>
<dbReference type="SUPFAM" id="SSF46894">
    <property type="entry name" value="C-terminal effector domain of the bipartite response regulators"/>
    <property type="match status" value="1"/>
</dbReference>
<dbReference type="PRINTS" id="PR00038">
    <property type="entry name" value="HTHLUXR"/>
</dbReference>
<dbReference type="EMBL" id="QUAB01000033">
    <property type="protein sequence ID" value="REJ06655.1"/>
    <property type="molecule type" value="Genomic_DNA"/>
</dbReference>
<reference evidence="5 6" key="1">
    <citation type="submission" date="2018-08" db="EMBL/GenBank/DDBJ databases">
        <title>Isolation, diversity and antifungal activity of Actinobacteria from cow dung.</title>
        <authorList>
            <person name="Ling L."/>
        </authorList>
    </citation>
    <scope>NUCLEOTIDE SEQUENCE [LARGE SCALE GENOMIC DNA]</scope>
    <source>
        <strain evidence="5 6">NEAU-LLE</strain>
    </source>
</reference>
<dbReference type="Proteomes" id="UP000262172">
    <property type="component" value="Unassembled WGS sequence"/>
</dbReference>
<dbReference type="SMART" id="SM00421">
    <property type="entry name" value="HTH_LUXR"/>
    <property type="match status" value="1"/>
</dbReference>
<dbReference type="PANTHER" id="PTHR44688:SF16">
    <property type="entry name" value="DNA-BINDING TRANSCRIPTIONAL ACTIVATOR DEVR_DOSR"/>
    <property type="match status" value="1"/>
</dbReference>
<keyword evidence="6" id="KW-1185">Reference proteome</keyword>
<dbReference type="Gene3D" id="1.10.10.10">
    <property type="entry name" value="Winged helix-like DNA-binding domain superfamily/Winged helix DNA-binding domain"/>
    <property type="match status" value="1"/>
</dbReference>
<evidence type="ECO:0000259" key="4">
    <source>
        <dbReference type="PROSITE" id="PS50043"/>
    </source>
</evidence>
<comment type="caution">
    <text evidence="5">The sequence shown here is derived from an EMBL/GenBank/DDBJ whole genome shotgun (WGS) entry which is preliminary data.</text>
</comment>
<organism evidence="5 6">
    <name type="scientific">Microbacterium bovistercoris</name>
    <dbReference type="NCBI Taxonomy" id="2293570"/>
    <lineage>
        <taxon>Bacteria</taxon>
        <taxon>Bacillati</taxon>
        <taxon>Actinomycetota</taxon>
        <taxon>Actinomycetes</taxon>
        <taxon>Micrococcales</taxon>
        <taxon>Microbacteriaceae</taxon>
        <taxon>Microbacterium</taxon>
    </lineage>
</organism>
<dbReference type="PROSITE" id="PS50043">
    <property type="entry name" value="HTH_LUXR_2"/>
    <property type="match status" value="1"/>
</dbReference>
<gene>
    <name evidence="5" type="ORF">DY023_06045</name>
</gene>
<evidence type="ECO:0000256" key="2">
    <source>
        <dbReference type="ARBA" id="ARBA00023125"/>
    </source>
</evidence>
<evidence type="ECO:0000256" key="3">
    <source>
        <dbReference type="ARBA" id="ARBA00023163"/>
    </source>
</evidence>
<dbReference type="CDD" id="cd06170">
    <property type="entry name" value="LuxR_C_like"/>
    <property type="match status" value="1"/>
</dbReference>
<dbReference type="PROSITE" id="PS00622">
    <property type="entry name" value="HTH_LUXR_1"/>
    <property type="match status" value="1"/>
</dbReference>
<accession>A0A371NX77</accession>
<proteinExistence type="predicted"/>
<dbReference type="InterPro" id="IPR016032">
    <property type="entry name" value="Sig_transdc_resp-reg_C-effctor"/>
</dbReference>
<keyword evidence="1" id="KW-0805">Transcription regulation</keyword>
<keyword evidence="2" id="KW-0238">DNA-binding</keyword>
<name>A0A371NX77_9MICO</name>
<sequence length="640" mass="67131">MHAQLVAACCGDEEIAAEIADVLTPEQRAGLSALPDPLPLVPGIRAVVGAALSRSDLRILLIAAVCVDDRVDVLLEAGGTTMTGLMDSAAGSVLSLVAGRFWYADPRVRIYVHESADLAARTAVHRTLQAVYEARGEAERALWHRALGCMQGDGALARPLLRLSAQALDAGQADRAYAIAREAASHADAPDVDAARIAAGRAALSGGWLDDAVAWLTPVMAGAHPDASAAQALSIATMLRYGAAPSAIEDERDAADRDLLAGHWAGIDASIPEDIDPNAAPLRAALRAALGGDVTEGLRILAVVTAPPHATAQSASHGVAHGPLLRAHREVLAALLRTWHGELGEARAALERAASAVPLALPFCGLAIRLARRLELACDGRSGELSAALEAVSPLPRMQARPVERAIAAYLSGRSDEASVHLGIWAERTARGIDIGLPGLDEVGPLEVPVQVQPPDAAHAGALRRQIRAVGVGAAGAALDDIAEEARSIRSPFERGRIEALLGIVALTRGEAAAATRHLRASIGMLADAGADAWRCAVEARLVKLGELPVIDVRTPTTPIQICATDPLGVCRSAWQPMLTARELEIAMLIAEGASNRDIAERLHLSVRTIEVHAGRVFRKFDVRTRGELTALAHRTNQHG</sequence>
<evidence type="ECO:0000256" key="1">
    <source>
        <dbReference type="ARBA" id="ARBA00023015"/>
    </source>
</evidence>
<dbReference type="PANTHER" id="PTHR44688">
    <property type="entry name" value="DNA-BINDING TRANSCRIPTIONAL ACTIVATOR DEVR_DOSR"/>
    <property type="match status" value="1"/>
</dbReference>
<evidence type="ECO:0000313" key="6">
    <source>
        <dbReference type="Proteomes" id="UP000262172"/>
    </source>
</evidence>
<dbReference type="GO" id="GO:0003677">
    <property type="term" value="F:DNA binding"/>
    <property type="evidence" value="ECO:0007669"/>
    <property type="project" value="UniProtKB-KW"/>
</dbReference>
<evidence type="ECO:0000313" key="5">
    <source>
        <dbReference type="EMBL" id="REJ06655.1"/>
    </source>
</evidence>
<dbReference type="InterPro" id="IPR000792">
    <property type="entry name" value="Tscrpt_reg_LuxR_C"/>
</dbReference>
<dbReference type="AlphaFoldDB" id="A0A371NX77"/>
<dbReference type="Pfam" id="PF00196">
    <property type="entry name" value="GerE"/>
    <property type="match status" value="1"/>
</dbReference>
<dbReference type="GO" id="GO:0006355">
    <property type="term" value="P:regulation of DNA-templated transcription"/>
    <property type="evidence" value="ECO:0007669"/>
    <property type="project" value="InterPro"/>
</dbReference>